<proteinExistence type="predicted"/>
<feature type="region of interest" description="Disordered" evidence="1">
    <location>
        <begin position="41"/>
        <end position="60"/>
    </location>
</feature>
<evidence type="ECO:0000313" key="3">
    <source>
        <dbReference type="Proteomes" id="UP001642540"/>
    </source>
</evidence>
<protein>
    <submittedName>
        <fullName evidence="2">Uncharacterized protein</fullName>
    </submittedName>
</protein>
<sequence length="142" mass="16384">MVSSFPCSLSKCPVPVSVSPMRREPIVECHPVKCYVQIPRQGRRSRGRGSKDKRRIISTPNTKRTRYDIEKEMEAAFNVPLFDGRFDRYCPACSKLTPKAALWKHVGKKCKSCLTPIEDRYDAESLYSRCVERDARVKCRLQ</sequence>
<organism evidence="2 3">
    <name type="scientific">Orchesella dallaii</name>
    <dbReference type="NCBI Taxonomy" id="48710"/>
    <lineage>
        <taxon>Eukaryota</taxon>
        <taxon>Metazoa</taxon>
        <taxon>Ecdysozoa</taxon>
        <taxon>Arthropoda</taxon>
        <taxon>Hexapoda</taxon>
        <taxon>Collembola</taxon>
        <taxon>Entomobryomorpha</taxon>
        <taxon>Entomobryoidea</taxon>
        <taxon>Orchesellidae</taxon>
        <taxon>Orchesellinae</taxon>
        <taxon>Orchesella</taxon>
    </lineage>
</organism>
<name>A0ABP1QWA2_9HEXA</name>
<gene>
    <name evidence="2" type="ORF">ODALV1_LOCUS14686</name>
</gene>
<accession>A0ABP1QWA2</accession>
<keyword evidence="3" id="KW-1185">Reference proteome</keyword>
<dbReference type="EMBL" id="CAXLJM020000046">
    <property type="protein sequence ID" value="CAL8111055.1"/>
    <property type="molecule type" value="Genomic_DNA"/>
</dbReference>
<evidence type="ECO:0000313" key="2">
    <source>
        <dbReference type="EMBL" id="CAL8111055.1"/>
    </source>
</evidence>
<feature type="compositionally biased region" description="Basic residues" evidence="1">
    <location>
        <begin position="41"/>
        <end position="56"/>
    </location>
</feature>
<reference evidence="2 3" key="1">
    <citation type="submission" date="2024-08" db="EMBL/GenBank/DDBJ databases">
        <authorList>
            <person name="Cucini C."/>
            <person name="Frati F."/>
        </authorList>
    </citation>
    <scope>NUCLEOTIDE SEQUENCE [LARGE SCALE GENOMIC DNA]</scope>
</reference>
<comment type="caution">
    <text evidence="2">The sequence shown here is derived from an EMBL/GenBank/DDBJ whole genome shotgun (WGS) entry which is preliminary data.</text>
</comment>
<evidence type="ECO:0000256" key="1">
    <source>
        <dbReference type="SAM" id="MobiDB-lite"/>
    </source>
</evidence>
<dbReference type="Proteomes" id="UP001642540">
    <property type="component" value="Unassembled WGS sequence"/>
</dbReference>